<dbReference type="eggNOG" id="COG3173">
    <property type="taxonomic scope" value="Bacteria"/>
</dbReference>
<keyword evidence="3" id="KW-1185">Reference proteome</keyword>
<dbReference type="STRING" id="1082933.A6B35_28220"/>
<organism evidence="2 3">
    <name type="scientific">Mesorhizobium amorphae CCNWGS0123</name>
    <dbReference type="NCBI Taxonomy" id="1082933"/>
    <lineage>
        <taxon>Bacteria</taxon>
        <taxon>Pseudomonadati</taxon>
        <taxon>Pseudomonadota</taxon>
        <taxon>Alphaproteobacteria</taxon>
        <taxon>Hyphomicrobiales</taxon>
        <taxon>Phyllobacteriaceae</taxon>
        <taxon>Mesorhizobium</taxon>
    </lineage>
</organism>
<evidence type="ECO:0000259" key="1">
    <source>
        <dbReference type="Pfam" id="PF01636"/>
    </source>
</evidence>
<dbReference type="PANTHER" id="PTHR47829">
    <property type="entry name" value="HYDROLASE, PUTATIVE (AFU_ORTHOLOGUE AFUA_1G12880)-RELATED"/>
    <property type="match status" value="1"/>
</dbReference>
<dbReference type="AlphaFoldDB" id="G6YKC8"/>
<gene>
    <name evidence="2" type="ORF">MEA186_32315</name>
</gene>
<dbReference type="PATRIC" id="fig|1082933.3.peg.6264"/>
<dbReference type="PANTHER" id="PTHR47829:SF3">
    <property type="entry name" value="AMINOGLYCOSIDE PHOSPHOTRANSFERASE DOMAIN-CONTAINING PROTEIN"/>
    <property type="match status" value="1"/>
</dbReference>
<dbReference type="KEGG" id="mamo:A6B35_28220"/>
<dbReference type="Proteomes" id="UP000002949">
    <property type="component" value="Unassembled WGS sequence"/>
</dbReference>
<reference evidence="2 3" key="1">
    <citation type="journal article" date="2012" name="J. Bacteriol.">
        <title>Draft Genome Sequence of Plant Growth-Promoting Rhizobium Mesorhizobium amorphae, Isolated from Zinc-Lead Mine Tailings.</title>
        <authorList>
            <person name="Hao X."/>
            <person name="Lin Y."/>
            <person name="Johnstone L."/>
            <person name="Baltrus D.A."/>
            <person name="Miller S.J."/>
            <person name="Wei G."/>
            <person name="Rensing C."/>
        </authorList>
    </citation>
    <scope>NUCLEOTIDE SEQUENCE [LARGE SCALE GENOMIC DNA]</scope>
    <source>
        <strain evidence="2 3">CCNWGS0123</strain>
    </source>
</reference>
<evidence type="ECO:0000313" key="2">
    <source>
        <dbReference type="EMBL" id="EHH03850.1"/>
    </source>
</evidence>
<dbReference type="CDD" id="cd05154">
    <property type="entry name" value="ACAD10_11_N-like"/>
    <property type="match status" value="1"/>
</dbReference>
<proteinExistence type="predicted"/>
<evidence type="ECO:0000313" key="3">
    <source>
        <dbReference type="Proteomes" id="UP000002949"/>
    </source>
</evidence>
<accession>G6YKC8</accession>
<dbReference type="InterPro" id="IPR011009">
    <property type="entry name" value="Kinase-like_dom_sf"/>
</dbReference>
<dbReference type="EMBL" id="AGSN01000236">
    <property type="protein sequence ID" value="EHH03850.1"/>
    <property type="molecule type" value="Genomic_DNA"/>
</dbReference>
<protein>
    <submittedName>
        <fullName evidence="2">Aminoglycoside phosphotransferase</fullName>
    </submittedName>
</protein>
<dbReference type="Pfam" id="PF01636">
    <property type="entry name" value="APH"/>
    <property type="match status" value="1"/>
</dbReference>
<dbReference type="InterPro" id="IPR052898">
    <property type="entry name" value="ACAD10-like"/>
</dbReference>
<dbReference type="GO" id="GO:0016740">
    <property type="term" value="F:transferase activity"/>
    <property type="evidence" value="ECO:0007669"/>
    <property type="project" value="UniProtKB-KW"/>
</dbReference>
<dbReference type="OrthoDB" id="3806873at2"/>
<sequence length="359" mass="39096">MSGDANAHDKSALAIDKSALAIDQATLAPYLEAHIQGFAGLGAIEKFKSGQSNPTYLLTAASGRYVLRAKPPGQLLKSAHQVDREFRVMQALAGTAVPVPAMLHLSGEGSPIGRMFYVMEFLDGRIFWDPSLPEASGDEERAAIYDAMNATLAALHGVDVEAAGLGDFGKPGNYFERQFARWTSQYRASETGTVADMDRLIAWLETHMPADDGRVSLVHGDYRLDNMIFAADEPKVLAVLDWELSTLGHPFADLAYQCMQWRLPHASGFRGLGGIDRATLGLPSEEAYVAAYCRRRGLAGIGNWTFFLAFSFFRLAAICQGVYRRALDGNASNPEKARTYGDAVKLLADLAVKLVDKKT</sequence>
<name>G6YKC8_9HYPH</name>
<dbReference type="RefSeq" id="WP_006206249.1">
    <property type="nucleotide sequence ID" value="NZ_AGSN01000236.1"/>
</dbReference>
<keyword evidence="2" id="KW-0808">Transferase</keyword>
<dbReference type="Gene3D" id="3.30.200.20">
    <property type="entry name" value="Phosphorylase Kinase, domain 1"/>
    <property type="match status" value="1"/>
</dbReference>
<dbReference type="Gene3D" id="3.90.1200.10">
    <property type="match status" value="1"/>
</dbReference>
<feature type="domain" description="Aminoglycoside phosphotransferase" evidence="1">
    <location>
        <begin position="44"/>
        <end position="269"/>
    </location>
</feature>
<dbReference type="InterPro" id="IPR041726">
    <property type="entry name" value="ACAD10_11_N"/>
</dbReference>
<dbReference type="SUPFAM" id="SSF56112">
    <property type="entry name" value="Protein kinase-like (PK-like)"/>
    <property type="match status" value="1"/>
</dbReference>
<dbReference type="InterPro" id="IPR002575">
    <property type="entry name" value="Aminoglycoside_PTrfase"/>
</dbReference>